<dbReference type="RefSeq" id="WP_190327725.1">
    <property type="nucleotide sequence ID" value="NZ_CP061171.1"/>
</dbReference>
<dbReference type="Proteomes" id="UP000516439">
    <property type="component" value="Chromosome"/>
</dbReference>
<dbReference type="EMBL" id="CP061171">
    <property type="protein sequence ID" value="QNR85217.1"/>
    <property type="molecule type" value="Genomic_DNA"/>
</dbReference>
<keyword evidence="2" id="KW-1185">Reference proteome</keyword>
<evidence type="ECO:0000313" key="2">
    <source>
        <dbReference type="Proteomes" id="UP000516439"/>
    </source>
</evidence>
<gene>
    <name evidence="1" type="ORF">H9N25_01575</name>
</gene>
<reference evidence="1 2" key="1">
    <citation type="submission" date="2020-09" db="EMBL/GenBank/DDBJ databases">
        <title>Pedobacter sp. SW-16 isolated from soil near Yeocheon.</title>
        <authorList>
            <person name="Im H.S."/>
            <person name="Joung Y."/>
            <person name="Lee S.-S."/>
        </authorList>
    </citation>
    <scope>NUCLEOTIDE SEQUENCE [LARGE SCALE GENOMIC DNA]</scope>
    <source>
        <strain evidence="1 2">SW-16</strain>
    </source>
</reference>
<evidence type="ECO:0000313" key="1">
    <source>
        <dbReference type="EMBL" id="QNR85217.1"/>
    </source>
</evidence>
<organism evidence="1 2">
    <name type="scientific">Pedobacter riviphilus</name>
    <dbReference type="NCBI Taxonomy" id="2766984"/>
    <lineage>
        <taxon>Bacteria</taxon>
        <taxon>Pseudomonadati</taxon>
        <taxon>Bacteroidota</taxon>
        <taxon>Sphingobacteriia</taxon>
        <taxon>Sphingobacteriales</taxon>
        <taxon>Sphingobacteriaceae</taxon>
        <taxon>Pedobacter</taxon>
    </lineage>
</organism>
<protein>
    <submittedName>
        <fullName evidence="1">Uncharacterized protein</fullName>
    </submittedName>
</protein>
<name>A0ABX6TIS5_9SPHI</name>
<sequence>MIRFFWKAIVEAFRLKQSHSRFCQLEGIGIPLRSGLVILNSATIQGKINPTDSVILSFTGLSKGRDWMTRSTTGTAFQKNGQRYIPPFRYAPARMNELFR</sequence>
<proteinExistence type="predicted"/>
<accession>A0ABX6TIS5</accession>